<evidence type="ECO:0000256" key="4">
    <source>
        <dbReference type="ARBA" id="ARBA00023157"/>
    </source>
</evidence>
<dbReference type="PANTHER" id="PTHR43640:SF1">
    <property type="entry name" value="THIOREDOXIN-DEPENDENT PEROXIREDOXIN"/>
    <property type="match status" value="1"/>
</dbReference>
<organism evidence="9 10">
    <name type="scientific">Paludisphaera borealis</name>
    <dbReference type="NCBI Taxonomy" id="1387353"/>
    <lineage>
        <taxon>Bacteria</taxon>
        <taxon>Pseudomonadati</taxon>
        <taxon>Planctomycetota</taxon>
        <taxon>Planctomycetia</taxon>
        <taxon>Isosphaerales</taxon>
        <taxon>Isosphaeraceae</taxon>
        <taxon>Paludisphaera</taxon>
    </lineage>
</organism>
<dbReference type="EMBL" id="CP019082">
    <property type="protein sequence ID" value="APW63931.1"/>
    <property type="molecule type" value="Genomic_DNA"/>
</dbReference>
<evidence type="ECO:0000259" key="8">
    <source>
        <dbReference type="PROSITE" id="PS51352"/>
    </source>
</evidence>
<dbReference type="InterPro" id="IPR036909">
    <property type="entry name" value="Cyt_c-like_dom_sf"/>
</dbReference>
<dbReference type="Gene3D" id="3.40.30.10">
    <property type="entry name" value="Glutaredoxin"/>
    <property type="match status" value="1"/>
</dbReference>
<dbReference type="GO" id="GO:0020037">
    <property type="term" value="F:heme binding"/>
    <property type="evidence" value="ECO:0007669"/>
    <property type="project" value="InterPro"/>
</dbReference>
<dbReference type="InterPro" id="IPR047262">
    <property type="entry name" value="PRX-like1"/>
</dbReference>
<dbReference type="InterPro" id="IPR008977">
    <property type="entry name" value="PHM/PNGase_F_dom_sf"/>
</dbReference>
<dbReference type="Gene3D" id="2.60.120.310">
    <property type="entry name" value="Copper type II, ascorbate-dependent monooxygenase, N-terminal domain"/>
    <property type="match status" value="1"/>
</dbReference>
<evidence type="ECO:0000256" key="1">
    <source>
        <dbReference type="ARBA" id="ARBA00022617"/>
    </source>
</evidence>
<dbReference type="InterPro" id="IPR024548">
    <property type="entry name" value="Cu2_monoox_C"/>
</dbReference>
<keyword evidence="1 5" id="KW-0349">Heme</keyword>
<dbReference type="GO" id="GO:0016715">
    <property type="term" value="F:oxidoreductase activity, acting on paired donors, with incorporation or reduction of molecular oxygen, reduced ascorbate as one donor, and incorporation of one atom of oxygen"/>
    <property type="evidence" value="ECO:0007669"/>
    <property type="project" value="InterPro"/>
</dbReference>
<dbReference type="KEGG" id="pbor:BSF38_05519"/>
<dbReference type="Gene3D" id="2.60.120.230">
    <property type="match status" value="1"/>
</dbReference>
<dbReference type="AlphaFoldDB" id="A0A1U7CYD5"/>
<dbReference type="RefSeq" id="WP_076350232.1">
    <property type="nucleotide sequence ID" value="NZ_CP019082.1"/>
</dbReference>
<keyword evidence="2 5" id="KW-0479">Metal-binding</keyword>
<name>A0A1U7CYD5_9BACT</name>
<evidence type="ECO:0000256" key="6">
    <source>
        <dbReference type="SAM" id="SignalP"/>
    </source>
</evidence>
<sequence length="640" mass="69750">MKASWKPLRGPLRGLALILTLAVGTASLRALADDAGVFRDLGPLRGLNGKTLKAAPPADGAAVVVFYSSECPISNAYSPTLNQLFDAFPPPRVKWFGVCVDPDLSEADVTAHARDFGLKLDVVLDRRGAVARKLGATMTPEAYVIDGQGKVRYHGRIDDQFAARGVRNAAAAAPGSELKDALGAVLSGSPVKVEYVKPVGCPIPVPAKDAAPTYSKDVARVLQQNCQECHRKGQVGPFALETYEQARKRAVDLASVVEDRSMPPWKAAPNVGPKFQHDRSLSDHDVQTIAAWAEAGAPEGDPADLPPPRAFPHDWTMEGGPDLIVDIGVDFEVPATGDDIYRCFVIPTNLPEDVYVSGIEYAPGNSRVVHHLLGYVETKGLARKRDAEEPGPGYTSFSGPGVPVNGDLGGWAPGCRPSILPDGVGRSLPKNADVVVQVHYHPNGKAEVDRTRVGLRFARKPVRQTLHWNAARNPDLKLPPGESNVEVKATWTAPVDLTAYAVAPHMHLLGKDMLMTLTFPDGRTQDLIKINDWDFKWQYQYYLEQPIEIPKGTVLNVTAHFDNSSSNSRNPNRDAPQLVTWGEATTDEMCIGFIALTKKGQDLTKPGEKDDLNEIFRAQNEEYRQKAEQMARDKRKPKAK</sequence>
<dbReference type="InterPro" id="IPR014784">
    <property type="entry name" value="Cu2_ascorb_mOase-like_C"/>
</dbReference>
<keyword evidence="10" id="KW-1185">Reference proteome</keyword>
<dbReference type="Pfam" id="PF00578">
    <property type="entry name" value="AhpC-TSA"/>
    <property type="match status" value="1"/>
</dbReference>
<keyword evidence="6" id="KW-0732">Signal</keyword>
<evidence type="ECO:0000256" key="2">
    <source>
        <dbReference type="ARBA" id="ARBA00022723"/>
    </source>
</evidence>
<feature type="signal peptide" evidence="6">
    <location>
        <begin position="1"/>
        <end position="32"/>
    </location>
</feature>
<dbReference type="PANTHER" id="PTHR43640">
    <property type="entry name" value="OS07G0260300 PROTEIN"/>
    <property type="match status" value="1"/>
</dbReference>
<dbReference type="InterPro" id="IPR036249">
    <property type="entry name" value="Thioredoxin-like_sf"/>
</dbReference>
<dbReference type="SUPFAM" id="SSF46626">
    <property type="entry name" value="Cytochrome c"/>
    <property type="match status" value="1"/>
</dbReference>
<dbReference type="PROSITE" id="PS51007">
    <property type="entry name" value="CYTC"/>
    <property type="match status" value="1"/>
</dbReference>
<feature type="chain" id="PRO_5012707804" description="Thiol-disulfide oxidoreductase ResA" evidence="6">
    <location>
        <begin position="33"/>
        <end position="640"/>
    </location>
</feature>
<evidence type="ECO:0000313" key="10">
    <source>
        <dbReference type="Proteomes" id="UP000186309"/>
    </source>
</evidence>
<dbReference type="STRING" id="1387353.BSF38_05519"/>
<keyword evidence="4" id="KW-1015">Disulfide bond</keyword>
<evidence type="ECO:0000256" key="5">
    <source>
        <dbReference type="PROSITE-ProRule" id="PRU00433"/>
    </source>
</evidence>
<dbReference type="SUPFAM" id="SSF52833">
    <property type="entry name" value="Thioredoxin-like"/>
    <property type="match status" value="1"/>
</dbReference>
<feature type="domain" description="Thioredoxin" evidence="8">
    <location>
        <begin position="20"/>
        <end position="187"/>
    </location>
</feature>
<dbReference type="InterPro" id="IPR036939">
    <property type="entry name" value="Cu2_ascorb_mOase_N_sf"/>
</dbReference>
<evidence type="ECO:0000256" key="3">
    <source>
        <dbReference type="ARBA" id="ARBA00023004"/>
    </source>
</evidence>
<accession>A0A1U7CYD5</accession>
<protein>
    <recommendedName>
        <fullName evidence="11">Thiol-disulfide oxidoreductase ResA</fullName>
    </recommendedName>
</protein>
<evidence type="ECO:0000313" key="9">
    <source>
        <dbReference type="EMBL" id="APW63931.1"/>
    </source>
</evidence>
<dbReference type="InterPro" id="IPR013766">
    <property type="entry name" value="Thioredoxin_domain"/>
</dbReference>
<evidence type="ECO:0000259" key="7">
    <source>
        <dbReference type="PROSITE" id="PS51007"/>
    </source>
</evidence>
<dbReference type="InterPro" id="IPR000866">
    <property type="entry name" value="AhpC/TSA"/>
</dbReference>
<dbReference type="Pfam" id="PF03712">
    <property type="entry name" value="Cu2_monoox_C"/>
    <property type="match status" value="1"/>
</dbReference>
<dbReference type="GO" id="GO:0005507">
    <property type="term" value="F:copper ion binding"/>
    <property type="evidence" value="ECO:0007669"/>
    <property type="project" value="InterPro"/>
</dbReference>
<keyword evidence="3 5" id="KW-0408">Iron</keyword>
<dbReference type="GO" id="GO:0016209">
    <property type="term" value="F:antioxidant activity"/>
    <property type="evidence" value="ECO:0007669"/>
    <property type="project" value="InterPro"/>
</dbReference>
<dbReference type="GO" id="GO:0009055">
    <property type="term" value="F:electron transfer activity"/>
    <property type="evidence" value="ECO:0007669"/>
    <property type="project" value="InterPro"/>
</dbReference>
<dbReference type="PROSITE" id="PS51352">
    <property type="entry name" value="THIOREDOXIN_2"/>
    <property type="match status" value="1"/>
</dbReference>
<gene>
    <name evidence="9" type="ORF">BSF38_05519</name>
</gene>
<proteinExistence type="predicted"/>
<dbReference type="Proteomes" id="UP000186309">
    <property type="component" value="Chromosome"/>
</dbReference>
<evidence type="ECO:0008006" key="11">
    <source>
        <dbReference type="Google" id="ProtNLM"/>
    </source>
</evidence>
<dbReference type="InterPro" id="IPR009056">
    <property type="entry name" value="Cyt_c-like_dom"/>
</dbReference>
<dbReference type="SUPFAM" id="SSF49742">
    <property type="entry name" value="PHM/PNGase F"/>
    <property type="match status" value="2"/>
</dbReference>
<feature type="domain" description="Cytochrome c" evidence="7">
    <location>
        <begin position="205"/>
        <end position="297"/>
    </location>
</feature>
<reference evidence="10" key="1">
    <citation type="submission" date="2016-12" db="EMBL/GenBank/DDBJ databases">
        <title>Comparative genomics of four Isosphaeraceae planctomycetes: a common pool of plasmids and glycoside hydrolase genes.</title>
        <authorList>
            <person name="Ivanova A."/>
        </authorList>
    </citation>
    <scope>NUCLEOTIDE SEQUENCE [LARGE SCALE GENOMIC DNA]</scope>
    <source>
        <strain evidence="10">PX4</strain>
    </source>
</reference>